<evidence type="ECO:0000259" key="1">
    <source>
        <dbReference type="Pfam" id="PF01494"/>
    </source>
</evidence>
<keyword evidence="3" id="KW-1185">Reference proteome</keyword>
<dbReference type="PANTHER" id="PTHR43747">
    <property type="entry name" value="FAD-BINDING PROTEIN"/>
    <property type="match status" value="1"/>
</dbReference>
<dbReference type="RefSeq" id="WP_240831907.1">
    <property type="nucleotide sequence ID" value="NZ_JAKWBL010000004.1"/>
</dbReference>
<dbReference type="InterPro" id="IPR036188">
    <property type="entry name" value="FAD/NAD-bd_sf"/>
</dbReference>
<sequence>MQPEKTDVLVIGAGPAGTVAASIVNQAGYKVKIVEKQLFPRFSIGESLLPRCMEALEEAKFLDAVKARNYQQKNGAKFEKNGKICNYFFNDQFTDGWGWTWQVPRADFDHTLAKTVESQGVPVEYETGVTGIVFHPDGTSTTTVEDKDGNKREIFARFIIDGSGYGRVIPKLFGMDRPSNLPPRKAVFTHIVDTKRSMDDEPDRITIIVHDKAVWIWVIPFSTGVTSVGFVADPGFFDQFTGSQEEIMRALIASQPYIAERMRDAEYVFEPRVLQSWSATTDKFYGDGFVLTGNVTEFLDPVFSSGVTLATVSSQMAGKLVVKKLKGADVDWDNDYMKIMQQGVDTFRSYVMAWYEGTLDTIFFADDQDLEIKRKICSVLAGYVWDTDNDYVKNHDTALKKLAKTIHLRDSIQYINNGFKDPEKA</sequence>
<dbReference type="Pfam" id="PF01494">
    <property type="entry name" value="FAD_binding_3"/>
    <property type="match status" value="1"/>
</dbReference>
<dbReference type="InterPro" id="IPR002938">
    <property type="entry name" value="FAD-bd"/>
</dbReference>
<dbReference type="InterPro" id="IPR050816">
    <property type="entry name" value="Flavin-dep_Halogenase_NPB"/>
</dbReference>
<dbReference type="Proteomes" id="UP001202248">
    <property type="component" value="Unassembled WGS sequence"/>
</dbReference>
<dbReference type="Gene3D" id="3.50.50.60">
    <property type="entry name" value="FAD/NAD(P)-binding domain"/>
    <property type="match status" value="1"/>
</dbReference>
<dbReference type="PANTHER" id="PTHR43747:SF1">
    <property type="entry name" value="SLR1998 PROTEIN"/>
    <property type="match status" value="1"/>
</dbReference>
<dbReference type="SUPFAM" id="SSF51905">
    <property type="entry name" value="FAD/NAD(P)-binding domain"/>
    <property type="match status" value="1"/>
</dbReference>
<organism evidence="2 3">
    <name type="scientific">Niabella ginsengisoli</name>
    <dbReference type="NCBI Taxonomy" id="522298"/>
    <lineage>
        <taxon>Bacteria</taxon>
        <taxon>Pseudomonadati</taxon>
        <taxon>Bacteroidota</taxon>
        <taxon>Chitinophagia</taxon>
        <taxon>Chitinophagales</taxon>
        <taxon>Chitinophagaceae</taxon>
        <taxon>Niabella</taxon>
    </lineage>
</organism>
<evidence type="ECO:0000313" key="3">
    <source>
        <dbReference type="Proteomes" id="UP001202248"/>
    </source>
</evidence>
<reference evidence="2 3" key="1">
    <citation type="submission" date="2022-02" db="EMBL/GenBank/DDBJ databases">
        <authorList>
            <person name="Min J."/>
        </authorList>
    </citation>
    <scope>NUCLEOTIDE SEQUENCE [LARGE SCALE GENOMIC DNA]</scope>
    <source>
        <strain evidence="2 3">GR10-1</strain>
    </source>
</reference>
<evidence type="ECO:0000313" key="2">
    <source>
        <dbReference type="EMBL" id="MCH5599882.1"/>
    </source>
</evidence>
<name>A0ABS9SNC9_9BACT</name>
<accession>A0ABS9SNC9</accession>
<proteinExistence type="predicted"/>
<dbReference type="EMBL" id="JAKWBL010000004">
    <property type="protein sequence ID" value="MCH5599882.1"/>
    <property type="molecule type" value="Genomic_DNA"/>
</dbReference>
<comment type="caution">
    <text evidence="2">The sequence shown here is derived from an EMBL/GenBank/DDBJ whole genome shotgun (WGS) entry which is preliminary data.</text>
</comment>
<protein>
    <submittedName>
        <fullName evidence="2">Tryptophan 7-halogenase</fullName>
    </submittedName>
</protein>
<gene>
    <name evidence="2" type="ORF">MKP09_19165</name>
</gene>
<feature type="domain" description="FAD-binding" evidence="1">
    <location>
        <begin position="5"/>
        <end position="223"/>
    </location>
</feature>